<feature type="transmembrane region" description="Helical" evidence="1">
    <location>
        <begin position="129"/>
        <end position="148"/>
    </location>
</feature>
<organism evidence="3">
    <name type="scientific">Candidatus Nitricoxidivorans perseverans</name>
    <dbReference type="NCBI Taxonomy" id="2975601"/>
    <lineage>
        <taxon>Bacteria</taxon>
        <taxon>Pseudomonadati</taxon>
        <taxon>Pseudomonadota</taxon>
        <taxon>Betaproteobacteria</taxon>
        <taxon>Nitrosomonadales</taxon>
        <taxon>Sterolibacteriaceae</taxon>
        <taxon>Candidatus Nitricoxidivorans</taxon>
    </lineage>
</organism>
<protein>
    <submittedName>
        <fullName evidence="3">DUF3488 and transglutaminase-like domain-containing protein</fullName>
    </submittedName>
</protein>
<keyword evidence="1" id="KW-0472">Membrane</keyword>
<evidence type="ECO:0000256" key="1">
    <source>
        <dbReference type="SAM" id="Phobius"/>
    </source>
</evidence>
<dbReference type="SUPFAM" id="SSF54001">
    <property type="entry name" value="Cysteine proteinases"/>
    <property type="match status" value="1"/>
</dbReference>
<dbReference type="InterPro" id="IPR025403">
    <property type="entry name" value="TgpA-like_C"/>
</dbReference>
<dbReference type="Proteomes" id="UP001234916">
    <property type="component" value="Chromosome"/>
</dbReference>
<dbReference type="Pfam" id="PF11992">
    <property type="entry name" value="TgpA_N"/>
    <property type="match status" value="1"/>
</dbReference>
<dbReference type="SMART" id="SM00460">
    <property type="entry name" value="TGc"/>
    <property type="match status" value="1"/>
</dbReference>
<feature type="transmembrane region" description="Helical" evidence="1">
    <location>
        <begin position="79"/>
        <end position="95"/>
    </location>
</feature>
<dbReference type="InterPro" id="IPR038765">
    <property type="entry name" value="Papain-like_cys_pep_sf"/>
</dbReference>
<sequence>MDKPETLSRIQSGWLLATGLSALAPLVPHVPAWLSAVAGLLLSWRGWLVWRRDPLPSRWLLIPMTFAGIAGVLLQYRTLFGQNAGVALLIIFLALKQLESRTARDGLAIVLLAYFLSMAQFFYSQAIPGALATLACVVITTATLASLADDRQTPRDLLRLSSRMLAQAVPFLLVLFVLFPRVQGPLWGLPTDAHSGLTGLSDTMAPGSINQLSRSDAIAFRAKFEGGVPPRQQLYWRGPVLSEFDGRNWRPANATSHARLPYEPEGAAIDYEITLEPHNKRWLFAIELPGRLPPEAVAGTDFQLLSKGNVIGRLRYGMRSHPEMHAGWDEDDRTLRQALALPAGSNPRTRALAEGWRRKNADVRAIVREASSFFLRQGLVYTLSPPLLGEHTADEFLFDTRMGFCEHFANAFVVALRAAGVPARVVTGYQGGEVNPVDGYLTVRQYDAHAWAEAWIAGEGWLRVDPTAVSAPTRIDLNLAAAVPVGDPLPLLMRPKLAWLRNLRFRWDAVANTWNQWVLGYNPRRQKEFLDRLGMRSPDWQTMTATLAALCGAVLLALIFWTLRQRRRLDPAVRAWAKLGRRLARRNLARRPWEGPRDYAERVAGARPTLADDIRAIAELYGRLRYGNGPPSMLGELRRRVASFRP</sequence>
<feature type="domain" description="Transglutaminase-like" evidence="2">
    <location>
        <begin position="397"/>
        <end position="468"/>
    </location>
</feature>
<keyword evidence="1" id="KW-0812">Transmembrane</keyword>
<feature type="transmembrane region" description="Helical" evidence="1">
    <location>
        <begin position="107"/>
        <end position="123"/>
    </location>
</feature>
<evidence type="ECO:0000259" key="2">
    <source>
        <dbReference type="SMART" id="SM00460"/>
    </source>
</evidence>
<feature type="transmembrane region" description="Helical" evidence="1">
    <location>
        <begin position="160"/>
        <end position="179"/>
    </location>
</feature>
<dbReference type="InterPro" id="IPR002931">
    <property type="entry name" value="Transglutaminase-like"/>
</dbReference>
<dbReference type="PANTHER" id="PTHR42736">
    <property type="entry name" value="PROTEIN-GLUTAMINE GAMMA-GLUTAMYLTRANSFERASE"/>
    <property type="match status" value="1"/>
</dbReference>
<dbReference type="KEGG" id="npv:OHM77_13520"/>
<dbReference type="Pfam" id="PF01841">
    <property type="entry name" value="Transglut_core"/>
    <property type="match status" value="1"/>
</dbReference>
<name>A0AA49IWS9_9PROT</name>
<accession>A0AA49IWS9</accession>
<proteinExistence type="predicted"/>
<feature type="transmembrane region" description="Helical" evidence="1">
    <location>
        <begin position="20"/>
        <end position="43"/>
    </location>
</feature>
<dbReference type="Gene3D" id="3.10.620.30">
    <property type="match status" value="1"/>
</dbReference>
<dbReference type="PANTHER" id="PTHR42736:SF1">
    <property type="entry name" value="PROTEIN-GLUTAMINE GAMMA-GLUTAMYLTRANSFERASE"/>
    <property type="match status" value="1"/>
</dbReference>
<feature type="transmembrane region" description="Helical" evidence="1">
    <location>
        <begin position="55"/>
        <end position="73"/>
    </location>
</feature>
<evidence type="ECO:0000313" key="3">
    <source>
        <dbReference type="EMBL" id="WIM05670.1"/>
    </source>
</evidence>
<dbReference type="AlphaFoldDB" id="A0AA49IWS9"/>
<dbReference type="Pfam" id="PF13559">
    <property type="entry name" value="DUF4129"/>
    <property type="match status" value="1"/>
</dbReference>
<gene>
    <name evidence="3" type="ORF">OHM77_13520</name>
</gene>
<feature type="transmembrane region" description="Helical" evidence="1">
    <location>
        <begin position="540"/>
        <end position="561"/>
    </location>
</feature>
<reference evidence="3" key="1">
    <citation type="journal article" date="2023" name="Nat. Microbiol.">
        <title>Enrichment and characterization of a nitric oxide-reducing microbial community in a continuous bioreactor.</title>
        <authorList>
            <person name="Garrido-Amador P."/>
            <person name="Stortenbeker N."/>
            <person name="Wessels H.J.C.T."/>
            <person name="Speth D.R."/>
            <person name="Garcia-Heredia I."/>
            <person name="Kartal B."/>
        </authorList>
    </citation>
    <scope>NUCLEOTIDE SEQUENCE</scope>
    <source>
        <strain evidence="3">MAG1</strain>
    </source>
</reference>
<dbReference type="EMBL" id="CP107246">
    <property type="protein sequence ID" value="WIM05670.1"/>
    <property type="molecule type" value="Genomic_DNA"/>
</dbReference>
<dbReference type="InterPro" id="IPR052901">
    <property type="entry name" value="Bact_TGase-like"/>
</dbReference>
<keyword evidence="1" id="KW-1133">Transmembrane helix</keyword>
<dbReference type="InterPro" id="IPR021878">
    <property type="entry name" value="TgpA_N"/>
</dbReference>